<gene>
    <name evidence="2" type="ORF">ACJRO7_001963</name>
</gene>
<organism evidence="2 3">
    <name type="scientific">Eucalyptus globulus</name>
    <name type="common">Tasmanian blue gum</name>
    <dbReference type="NCBI Taxonomy" id="34317"/>
    <lineage>
        <taxon>Eukaryota</taxon>
        <taxon>Viridiplantae</taxon>
        <taxon>Streptophyta</taxon>
        <taxon>Embryophyta</taxon>
        <taxon>Tracheophyta</taxon>
        <taxon>Spermatophyta</taxon>
        <taxon>Magnoliopsida</taxon>
        <taxon>eudicotyledons</taxon>
        <taxon>Gunneridae</taxon>
        <taxon>Pentapetalae</taxon>
        <taxon>rosids</taxon>
        <taxon>malvids</taxon>
        <taxon>Myrtales</taxon>
        <taxon>Myrtaceae</taxon>
        <taxon>Myrtoideae</taxon>
        <taxon>Eucalypteae</taxon>
        <taxon>Eucalyptus</taxon>
    </lineage>
</organism>
<proteinExistence type="predicted"/>
<reference evidence="2 3" key="1">
    <citation type="submission" date="2024-11" db="EMBL/GenBank/DDBJ databases">
        <title>Chromosome-level genome assembly of Eucalyptus globulus Labill. provides insights into its genome evolution.</title>
        <authorList>
            <person name="Li X."/>
        </authorList>
    </citation>
    <scope>NUCLEOTIDE SEQUENCE [LARGE SCALE GENOMIC DNA]</scope>
    <source>
        <strain evidence="2">CL2024</strain>
        <tissue evidence="2">Fresh tender leaves</tissue>
    </source>
</reference>
<comment type="caution">
    <text evidence="2">The sequence shown here is derived from an EMBL/GenBank/DDBJ whole genome shotgun (WGS) entry which is preliminary data.</text>
</comment>
<dbReference type="AlphaFoldDB" id="A0ABD3LSP4"/>
<evidence type="ECO:0000256" key="1">
    <source>
        <dbReference type="SAM" id="MobiDB-lite"/>
    </source>
</evidence>
<keyword evidence="3" id="KW-1185">Reference proteome</keyword>
<dbReference type="EMBL" id="JBJKBG010000001">
    <property type="protein sequence ID" value="KAL3754789.1"/>
    <property type="molecule type" value="Genomic_DNA"/>
</dbReference>
<feature type="region of interest" description="Disordered" evidence="1">
    <location>
        <begin position="1"/>
        <end position="43"/>
    </location>
</feature>
<name>A0ABD3LSP4_EUCGL</name>
<dbReference type="Proteomes" id="UP001634007">
    <property type="component" value="Unassembled WGS sequence"/>
</dbReference>
<sequence>MSSEDGPTPAGPPDYTSPIPARQPPNTIPPVTEIPGDGPNASIARSTQFTWGMRIGCCTGSWRRSYGPIFALNGRCIGRSSSASAQPKNVRGFLRVHRSSCDLTARVLLQT</sequence>
<accession>A0ABD3LSP4</accession>
<evidence type="ECO:0000313" key="2">
    <source>
        <dbReference type="EMBL" id="KAL3754789.1"/>
    </source>
</evidence>
<evidence type="ECO:0000313" key="3">
    <source>
        <dbReference type="Proteomes" id="UP001634007"/>
    </source>
</evidence>
<protein>
    <submittedName>
        <fullName evidence="2">Uncharacterized protein</fullName>
    </submittedName>
</protein>